<dbReference type="Pfam" id="PF06881">
    <property type="entry name" value="Elongin_A"/>
    <property type="match status" value="1"/>
</dbReference>
<dbReference type="AlphaFoldDB" id="G0VHY7"/>
<dbReference type="OMA" id="RMLYFKY"/>
<dbReference type="FunCoup" id="G0VHY7">
    <property type="interactions" value="114"/>
</dbReference>
<dbReference type="HOGENOM" id="CLU_062289_0_0_1"/>
<dbReference type="Gene3D" id="6.10.250.3180">
    <property type="match status" value="1"/>
</dbReference>
<gene>
    <name evidence="3" type="primary">NCAS0G01340</name>
    <name evidence="3" type="ordered locus">NCAS_0G01340</name>
</gene>
<evidence type="ECO:0000256" key="2">
    <source>
        <dbReference type="SAM" id="MobiDB-lite"/>
    </source>
</evidence>
<feature type="compositionally biased region" description="Basic residues" evidence="2">
    <location>
        <begin position="286"/>
        <end position="295"/>
    </location>
</feature>
<name>G0VHY7_NAUCA</name>
<dbReference type="eggNOG" id="KOG2821">
    <property type="taxonomic scope" value="Eukaryota"/>
</dbReference>
<evidence type="ECO:0008006" key="5">
    <source>
        <dbReference type="Google" id="ProtNLM"/>
    </source>
</evidence>
<dbReference type="RefSeq" id="XP_003677374.1">
    <property type="nucleotide sequence ID" value="XM_003677326.1"/>
</dbReference>
<keyword evidence="1" id="KW-0175">Coiled coil</keyword>
<protein>
    <recommendedName>
        <fullName evidence="5">Elongin-A</fullName>
    </recommendedName>
</protein>
<reference key="2">
    <citation type="submission" date="2011-08" db="EMBL/GenBank/DDBJ databases">
        <title>Genome sequence of Naumovozyma castellii.</title>
        <authorList>
            <person name="Gordon J.L."/>
            <person name="Armisen D."/>
            <person name="Proux-Wera E."/>
            <person name="OhEigeartaigh S.S."/>
            <person name="Byrne K.P."/>
            <person name="Wolfe K.H."/>
        </authorList>
    </citation>
    <scope>NUCLEOTIDE SEQUENCE</scope>
    <source>
        <strain>Type strain:CBS 4309</strain>
    </source>
</reference>
<accession>G0VHY7</accession>
<evidence type="ECO:0000256" key="1">
    <source>
        <dbReference type="SAM" id="Coils"/>
    </source>
</evidence>
<reference evidence="3 4" key="1">
    <citation type="journal article" date="2011" name="Proc. Natl. Acad. Sci. U.S.A.">
        <title>Evolutionary erosion of yeast sex chromosomes by mating-type switching accidents.</title>
        <authorList>
            <person name="Gordon J.L."/>
            <person name="Armisen D."/>
            <person name="Proux-Wera E."/>
            <person name="Oheigeartaigh S.S."/>
            <person name="Byrne K.P."/>
            <person name="Wolfe K.H."/>
        </authorList>
    </citation>
    <scope>NUCLEOTIDE SEQUENCE [LARGE SCALE GENOMIC DNA]</scope>
    <source>
        <strain evidence="4">ATCC 76901 / BCRC 22586 / CBS 4309 / NBRC 1992 / NRRL Y-12630</strain>
    </source>
</reference>
<dbReference type="STRING" id="1064592.G0VHY7"/>
<feature type="coiled-coil region" evidence="1">
    <location>
        <begin position="139"/>
        <end position="166"/>
    </location>
</feature>
<feature type="region of interest" description="Disordered" evidence="2">
    <location>
        <begin position="206"/>
        <end position="343"/>
    </location>
</feature>
<dbReference type="GO" id="GO:0006511">
    <property type="term" value="P:ubiquitin-dependent protein catabolic process"/>
    <property type="evidence" value="ECO:0007669"/>
    <property type="project" value="EnsemblFungi"/>
</dbReference>
<dbReference type="GO" id="GO:0006368">
    <property type="term" value="P:transcription elongation by RNA polymerase II"/>
    <property type="evidence" value="ECO:0007669"/>
    <property type="project" value="InterPro"/>
</dbReference>
<dbReference type="Proteomes" id="UP000001640">
    <property type="component" value="Chromosome 7"/>
</dbReference>
<dbReference type="GO" id="GO:0070449">
    <property type="term" value="C:elongin complex"/>
    <property type="evidence" value="ECO:0007669"/>
    <property type="project" value="EnsemblFungi"/>
</dbReference>
<keyword evidence="4" id="KW-1185">Reference proteome</keyword>
<dbReference type="OrthoDB" id="21513at2759"/>
<dbReference type="PANTHER" id="PTHR15141">
    <property type="entry name" value="TRANSCRIPTION ELONGATION FACTOR B POLYPEPTIDE 3"/>
    <property type="match status" value="1"/>
</dbReference>
<dbReference type="InParanoid" id="G0VHY7"/>
<dbReference type="InterPro" id="IPR010684">
    <property type="entry name" value="RNA_pol_II_trans_fac_SIII_A"/>
</dbReference>
<sequence>MKSLQELSKITLMRNLSSIEDIGCTPFRLIEDVLDKMNKEQLIRLEEKNVFLVLEDDKIWLKFLKLDFPTSVHVSYVSRKEIIYNQYLDFIRKFDEILLNERRQLVSIYLKALVNKDPKKMKFRIPYRILYFKYQNDEMRKQQKTAEKLRLQMQQIKDERERNKTVSVDSVYLQKGRGVKTFVHNKSAFRKNYHSKMFNEAMRGAPSRIQRPTVQPSRPAITRRAFGGGSPVPAPAPVPLVANPAPVDTTTMQQDEPPIKPPVETKTRQVSPVKKRRVESTSIFLTKKKPLRKASTRGPRPDPSSLSSSSLSPPPPSMTQLSSTSKKKKSLNDYIQMKKTDTH</sequence>
<organism evidence="3 4">
    <name type="scientific">Naumovozyma castellii</name>
    <name type="common">Yeast</name>
    <name type="synonym">Saccharomyces castellii</name>
    <dbReference type="NCBI Taxonomy" id="27288"/>
    <lineage>
        <taxon>Eukaryota</taxon>
        <taxon>Fungi</taxon>
        <taxon>Dikarya</taxon>
        <taxon>Ascomycota</taxon>
        <taxon>Saccharomycotina</taxon>
        <taxon>Saccharomycetes</taxon>
        <taxon>Saccharomycetales</taxon>
        <taxon>Saccharomycetaceae</taxon>
        <taxon>Naumovozyma</taxon>
    </lineage>
</organism>
<dbReference type="GO" id="GO:0004842">
    <property type="term" value="F:ubiquitin-protein transferase activity"/>
    <property type="evidence" value="ECO:0007669"/>
    <property type="project" value="EnsemblFungi"/>
</dbReference>
<dbReference type="PANTHER" id="PTHR15141:SF76">
    <property type="entry name" value="TRANSCRIPTION ELONGATION FACTOR B POLYPEPTIDE 3"/>
    <property type="match status" value="1"/>
</dbReference>
<dbReference type="EMBL" id="HE576758">
    <property type="protein sequence ID" value="CCC71021.1"/>
    <property type="molecule type" value="Genomic_DNA"/>
</dbReference>
<dbReference type="KEGG" id="ncs:NCAS_0G01340"/>
<dbReference type="InterPro" id="IPR051870">
    <property type="entry name" value="Elongin-A_domain"/>
</dbReference>
<dbReference type="GeneID" id="96904687"/>
<evidence type="ECO:0000313" key="4">
    <source>
        <dbReference type="Proteomes" id="UP000001640"/>
    </source>
</evidence>
<evidence type="ECO:0000313" key="3">
    <source>
        <dbReference type="EMBL" id="CCC71021.1"/>
    </source>
</evidence>
<proteinExistence type="predicted"/>
<dbReference type="GO" id="GO:0031463">
    <property type="term" value="C:Cul3-RING ubiquitin ligase complex"/>
    <property type="evidence" value="ECO:0007669"/>
    <property type="project" value="EnsemblFungi"/>
</dbReference>